<sequence>MNQLLVMFRCPDCGDSMKERIVITRLGDIDGWNCVSCDSFYSKKDMKKAILTP</sequence>
<proteinExistence type="predicted"/>
<dbReference type="KEGG" id="nga:Ngar_c01390"/>
<dbReference type="GeneID" id="58787609"/>
<dbReference type="BioCyc" id="CNIT1237085:G1324-139-MONOMER"/>
<evidence type="ECO:0000313" key="2">
    <source>
        <dbReference type="Proteomes" id="UP000008037"/>
    </source>
</evidence>
<dbReference type="InParanoid" id="K0ILH8"/>
<dbReference type="Proteomes" id="UP000008037">
    <property type="component" value="Chromosome"/>
</dbReference>
<gene>
    <name evidence="1" type="ordered locus">Ngar_c01390</name>
</gene>
<reference evidence="1 2" key="1">
    <citation type="journal article" date="2012" name="Environ. Microbiol.">
        <title>The genome of the ammonia-oxidizing Candidatus Nitrososphaera gargensis: insights into metabolic versatility and environmental adaptations.</title>
        <authorList>
            <person name="Spang A."/>
            <person name="Poehlein A."/>
            <person name="Offre P."/>
            <person name="Zumbragel S."/>
            <person name="Haider S."/>
            <person name="Rychlik N."/>
            <person name="Nowka B."/>
            <person name="Schmeisser C."/>
            <person name="Lebedeva E.V."/>
            <person name="Rattei T."/>
            <person name="Bohm C."/>
            <person name="Schmid M."/>
            <person name="Galushko A."/>
            <person name="Hatzenpichler R."/>
            <person name="Weinmaier T."/>
            <person name="Daniel R."/>
            <person name="Schleper C."/>
            <person name="Spieck E."/>
            <person name="Streit W."/>
            <person name="Wagner M."/>
        </authorList>
    </citation>
    <scope>NUCLEOTIDE SEQUENCE [LARGE SCALE GENOMIC DNA]</scope>
    <source>
        <strain evidence="2">Ga9.2</strain>
    </source>
</reference>
<name>K0ILH8_NITGG</name>
<evidence type="ECO:0000313" key="1">
    <source>
        <dbReference type="EMBL" id="AFU57089.1"/>
    </source>
</evidence>
<dbReference type="EMBL" id="CP002408">
    <property type="protein sequence ID" value="AFU57089.1"/>
    <property type="molecule type" value="Genomic_DNA"/>
</dbReference>
<dbReference type="AlphaFoldDB" id="K0ILH8"/>
<organism evidence="1 2">
    <name type="scientific">Nitrososphaera gargensis (strain Ga9.2)</name>
    <dbReference type="NCBI Taxonomy" id="1237085"/>
    <lineage>
        <taxon>Archaea</taxon>
        <taxon>Nitrososphaerota</taxon>
        <taxon>Nitrososphaeria</taxon>
        <taxon>Nitrososphaerales</taxon>
        <taxon>Nitrososphaeraceae</taxon>
        <taxon>Nitrososphaera</taxon>
    </lineage>
</organism>
<dbReference type="HOGENOM" id="CLU_3057240_0_0_2"/>
<keyword evidence="2" id="KW-1185">Reference proteome</keyword>
<accession>K0ILH8</accession>
<dbReference type="RefSeq" id="WP_015017662.1">
    <property type="nucleotide sequence ID" value="NC_018719.1"/>
</dbReference>
<protein>
    <submittedName>
        <fullName evidence="1">Uncharacterized protein</fullName>
    </submittedName>
</protein>